<dbReference type="PROSITE" id="PS50883">
    <property type="entry name" value="EAL"/>
    <property type="match status" value="1"/>
</dbReference>
<dbReference type="PANTHER" id="PTHR44757:SF2">
    <property type="entry name" value="BIOFILM ARCHITECTURE MAINTENANCE PROTEIN MBAA"/>
    <property type="match status" value="1"/>
</dbReference>
<dbReference type="CDD" id="cd01948">
    <property type="entry name" value="EAL"/>
    <property type="match status" value="1"/>
</dbReference>
<dbReference type="NCBIfam" id="TIGR00254">
    <property type="entry name" value="GGDEF"/>
    <property type="match status" value="1"/>
</dbReference>
<dbReference type="SUPFAM" id="SSF158472">
    <property type="entry name" value="HAMP domain-like"/>
    <property type="match status" value="1"/>
</dbReference>
<dbReference type="GO" id="GO:0016020">
    <property type="term" value="C:membrane"/>
    <property type="evidence" value="ECO:0007669"/>
    <property type="project" value="InterPro"/>
</dbReference>
<dbReference type="CDD" id="cd01949">
    <property type="entry name" value="GGDEF"/>
    <property type="match status" value="1"/>
</dbReference>
<feature type="domain" description="GGDEF" evidence="3">
    <location>
        <begin position="105"/>
        <end position="242"/>
    </location>
</feature>
<feature type="domain" description="EAL" evidence="1">
    <location>
        <begin position="251"/>
        <end position="501"/>
    </location>
</feature>
<evidence type="ECO:0000313" key="5">
    <source>
        <dbReference type="Proteomes" id="UP000290759"/>
    </source>
</evidence>
<dbReference type="InterPro" id="IPR001633">
    <property type="entry name" value="EAL_dom"/>
</dbReference>
<gene>
    <name evidence="4" type="ORF">D3273_26155</name>
</gene>
<proteinExistence type="predicted"/>
<evidence type="ECO:0000259" key="3">
    <source>
        <dbReference type="PROSITE" id="PS50887"/>
    </source>
</evidence>
<dbReference type="PROSITE" id="PS50887">
    <property type="entry name" value="GGDEF"/>
    <property type="match status" value="1"/>
</dbReference>
<evidence type="ECO:0000313" key="4">
    <source>
        <dbReference type="EMBL" id="RYC29018.1"/>
    </source>
</evidence>
<dbReference type="InterPro" id="IPR043128">
    <property type="entry name" value="Rev_trsase/Diguanyl_cyclase"/>
</dbReference>
<dbReference type="InterPro" id="IPR000160">
    <property type="entry name" value="GGDEF_dom"/>
</dbReference>
<feature type="domain" description="HAMP" evidence="2">
    <location>
        <begin position="13"/>
        <end position="66"/>
    </location>
</feature>
<dbReference type="Pfam" id="PF00990">
    <property type="entry name" value="GGDEF"/>
    <property type="match status" value="1"/>
</dbReference>
<organism evidence="4 5">
    <name type="scientific">Lichenibacterium minor</name>
    <dbReference type="NCBI Taxonomy" id="2316528"/>
    <lineage>
        <taxon>Bacteria</taxon>
        <taxon>Pseudomonadati</taxon>
        <taxon>Pseudomonadota</taxon>
        <taxon>Alphaproteobacteria</taxon>
        <taxon>Hyphomicrobiales</taxon>
        <taxon>Lichenihabitantaceae</taxon>
        <taxon>Lichenibacterium</taxon>
    </lineage>
</organism>
<dbReference type="SUPFAM" id="SSF55073">
    <property type="entry name" value="Nucleotide cyclase"/>
    <property type="match status" value="1"/>
</dbReference>
<dbReference type="OrthoDB" id="9814202at2"/>
<dbReference type="SMART" id="SM00304">
    <property type="entry name" value="HAMP"/>
    <property type="match status" value="1"/>
</dbReference>
<reference evidence="4 5" key="1">
    <citation type="submission" date="2018-12" db="EMBL/GenBank/DDBJ databases">
        <authorList>
            <person name="Grouzdev D.S."/>
            <person name="Krutkina M.S."/>
        </authorList>
    </citation>
    <scope>NUCLEOTIDE SEQUENCE [LARGE SCALE GENOMIC DNA]</scope>
    <source>
        <strain evidence="4 5">RmlP026</strain>
    </source>
</reference>
<dbReference type="InterPro" id="IPR035919">
    <property type="entry name" value="EAL_sf"/>
</dbReference>
<dbReference type="InterPro" id="IPR052155">
    <property type="entry name" value="Biofilm_reg_signaling"/>
</dbReference>
<evidence type="ECO:0000259" key="2">
    <source>
        <dbReference type="PROSITE" id="PS50885"/>
    </source>
</evidence>
<dbReference type="AlphaFoldDB" id="A0A4Q2U070"/>
<dbReference type="CDD" id="cd06225">
    <property type="entry name" value="HAMP"/>
    <property type="match status" value="1"/>
</dbReference>
<dbReference type="PROSITE" id="PS50885">
    <property type="entry name" value="HAMP"/>
    <property type="match status" value="1"/>
</dbReference>
<reference evidence="4 5" key="2">
    <citation type="submission" date="2019-02" db="EMBL/GenBank/DDBJ databases">
        <title>'Lichenibacterium ramalinii' gen. nov. sp. nov., 'Lichenibacterium minor' gen. nov. sp. nov.</title>
        <authorList>
            <person name="Pankratov T."/>
        </authorList>
    </citation>
    <scope>NUCLEOTIDE SEQUENCE [LARGE SCALE GENOMIC DNA]</scope>
    <source>
        <strain evidence="4 5">RmlP026</strain>
    </source>
</reference>
<dbReference type="Gene3D" id="3.20.20.450">
    <property type="entry name" value="EAL domain"/>
    <property type="match status" value="1"/>
</dbReference>
<sequence>MTVALALVRQVFSQIRDPLRSITAALSKLASGSLAIEVPQLDRRDEIGEMASAFEVFRNNAMALAEARKLADGLASYDALTGLANRRLLASIIGDSVNRAISETSAFAVMLLDLDRFKAINDLKGHAAGDAALCEVAARVRAVIGDRGTVARLGGDEFAVLIFDVSAEAERCQPLSSLAAAIIATVREPIDVLGGQVHVGVSIGIALFPSDGQDAEGLLRAADLAMYRAKKEGAGLVHFFEPAMIQDMEAQSALESDVRHALRSGQIRPSFQPIVDLVDGRIAGFEILARWQHPVRGFVPPDVFVPLLDGLGLSEALTAAMLRQACRHARAWGRHARLAINVSPAEFQNAGLPSLILDILADEGIDPSDLAVEVTETAVLQDINAARRTVSALRDSGIEIVLDDFGTGYASLHYLKELRFDKLKIDRSFIQSLQKNPMSLKIVESVLHLARGTGIATVAEGIEDDQTLADLVRLGCDFGQGFHFSKAVEAELAKAMLIEGSTAISGVAVKAA</sequence>
<dbReference type="SMART" id="SM00052">
    <property type="entry name" value="EAL"/>
    <property type="match status" value="1"/>
</dbReference>
<accession>A0A4Q2U070</accession>
<dbReference type="EMBL" id="QYBB01000078">
    <property type="protein sequence ID" value="RYC29018.1"/>
    <property type="molecule type" value="Genomic_DNA"/>
</dbReference>
<dbReference type="InterPro" id="IPR003660">
    <property type="entry name" value="HAMP_dom"/>
</dbReference>
<name>A0A4Q2U070_9HYPH</name>
<comment type="caution">
    <text evidence="4">The sequence shown here is derived from an EMBL/GenBank/DDBJ whole genome shotgun (WGS) entry which is preliminary data.</text>
</comment>
<dbReference type="PANTHER" id="PTHR44757">
    <property type="entry name" value="DIGUANYLATE CYCLASE DGCP"/>
    <property type="match status" value="1"/>
</dbReference>
<protein>
    <submittedName>
        <fullName evidence="4">EAL domain-containing protein</fullName>
    </submittedName>
</protein>
<dbReference type="Gene3D" id="3.30.70.270">
    <property type="match status" value="1"/>
</dbReference>
<dbReference type="GO" id="GO:0007165">
    <property type="term" value="P:signal transduction"/>
    <property type="evidence" value="ECO:0007669"/>
    <property type="project" value="InterPro"/>
</dbReference>
<keyword evidence="5" id="KW-1185">Reference proteome</keyword>
<dbReference type="Pfam" id="PF00672">
    <property type="entry name" value="HAMP"/>
    <property type="match status" value="1"/>
</dbReference>
<dbReference type="Proteomes" id="UP000290759">
    <property type="component" value="Unassembled WGS sequence"/>
</dbReference>
<evidence type="ECO:0000259" key="1">
    <source>
        <dbReference type="PROSITE" id="PS50883"/>
    </source>
</evidence>
<dbReference type="Pfam" id="PF00563">
    <property type="entry name" value="EAL"/>
    <property type="match status" value="1"/>
</dbReference>
<dbReference type="SUPFAM" id="SSF141868">
    <property type="entry name" value="EAL domain-like"/>
    <property type="match status" value="1"/>
</dbReference>
<dbReference type="RefSeq" id="WP_129229895.1">
    <property type="nucleotide sequence ID" value="NZ_QYBB01000078.1"/>
</dbReference>
<dbReference type="Gene3D" id="1.10.8.500">
    <property type="entry name" value="HAMP domain in histidine kinase"/>
    <property type="match status" value="1"/>
</dbReference>
<dbReference type="InterPro" id="IPR029787">
    <property type="entry name" value="Nucleotide_cyclase"/>
</dbReference>
<dbReference type="SMART" id="SM00267">
    <property type="entry name" value="GGDEF"/>
    <property type="match status" value="1"/>
</dbReference>